<dbReference type="VEuPathDB" id="FungiDB:PV10_03918"/>
<dbReference type="Pfam" id="PF03517">
    <property type="entry name" value="Voldacs"/>
    <property type="match status" value="1"/>
</dbReference>
<dbReference type="Gene3D" id="2.30.29.30">
    <property type="entry name" value="Pleckstrin-homology domain (PH domain)/Phosphotyrosine-binding domain (PTB)"/>
    <property type="match status" value="1"/>
</dbReference>
<evidence type="ECO:0000256" key="2">
    <source>
        <dbReference type="ARBA" id="ARBA00004496"/>
    </source>
</evidence>
<feature type="region of interest" description="Disordered" evidence="5">
    <location>
        <begin position="165"/>
        <end position="184"/>
    </location>
</feature>
<comment type="caution">
    <text evidence="6">The sequence shown here is derived from an EMBL/GenBank/DDBJ whole genome shotgun (WGS) entry which is preliminary data.</text>
</comment>
<evidence type="ECO:0000313" key="6">
    <source>
        <dbReference type="EMBL" id="RVX66471.1"/>
    </source>
</evidence>
<comment type="subcellular location">
    <subcellularLocation>
        <location evidence="2">Cytoplasm</location>
    </subcellularLocation>
    <subcellularLocation>
        <location evidence="1">Nucleus</location>
    </subcellularLocation>
</comment>
<sequence>MEVLRQAPSASSFVPLVEHHSATPASFYEGPAVLHYYSDRSKLIVLDSESDVAPGLASILAVAKVETEANGAESNGDAHSSNTQKVVEDVDVWVTSDKLFLYSNAASAGVSIPYPSISLHAIQTLPTPSSMEQQGVYLQVITSPEDAGDEDLEPESISLTIVPTAAAPPDVASERDPAEDKPEQTPVSAMFTALSNCSNLHPDPHDSDSDEDGQGSRLFQAGLAFPGTEDGGLPPAMPGSGGWITAENMHEFVDEDGNWIETHDEDEGEEEAENTPLGPGAGNIRTRQEDEAETDEAKWRRTR</sequence>
<evidence type="ECO:0000313" key="7">
    <source>
        <dbReference type="Proteomes" id="UP000288859"/>
    </source>
</evidence>
<dbReference type="GO" id="GO:0005829">
    <property type="term" value="C:cytosol"/>
    <property type="evidence" value="ECO:0007669"/>
    <property type="project" value="TreeGrafter"/>
</dbReference>
<dbReference type="AlphaFoldDB" id="A0A438MS75"/>
<reference evidence="6 7" key="1">
    <citation type="submission" date="2017-03" db="EMBL/GenBank/DDBJ databases">
        <title>Genomes of endolithic fungi from Antarctica.</title>
        <authorList>
            <person name="Coleine C."/>
            <person name="Masonjones S."/>
            <person name="Stajich J.E."/>
        </authorList>
    </citation>
    <scope>NUCLEOTIDE SEQUENCE [LARGE SCALE GENOMIC DNA]</scope>
    <source>
        <strain evidence="6 7">CCFEE 6314</strain>
    </source>
</reference>
<dbReference type="GO" id="GO:0005681">
    <property type="term" value="C:spliceosomal complex"/>
    <property type="evidence" value="ECO:0007669"/>
    <property type="project" value="TreeGrafter"/>
</dbReference>
<evidence type="ECO:0008006" key="8">
    <source>
        <dbReference type="Google" id="ProtNLM"/>
    </source>
</evidence>
<dbReference type="InterPro" id="IPR011993">
    <property type="entry name" value="PH-like_dom_sf"/>
</dbReference>
<gene>
    <name evidence="6" type="ORF">B0A52_09701</name>
</gene>
<dbReference type="OrthoDB" id="19714at2759"/>
<dbReference type="Proteomes" id="UP000288859">
    <property type="component" value="Unassembled WGS sequence"/>
</dbReference>
<name>A0A438MS75_EXOME</name>
<feature type="compositionally biased region" description="Acidic residues" evidence="5">
    <location>
        <begin position="253"/>
        <end position="273"/>
    </location>
</feature>
<feature type="region of interest" description="Disordered" evidence="5">
    <location>
        <begin position="195"/>
        <end position="303"/>
    </location>
</feature>
<dbReference type="InterPro" id="IPR039924">
    <property type="entry name" value="ICln/Lot5/Saf5"/>
</dbReference>
<dbReference type="EMBL" id="NAJM01000061">
    <property type="protein sequence ID" value="RVX66471.1"/>
    <property type="molecule type" value="Genomic_DNA"/>
</dbReference>
<accession>A0A438MS75</accession>
<evidence type="ECO:0000256" key="5">
    <source>
        <dbReference type="SAM" id="MobiDB-lite"/>
    </source>
</evidence>
<evidence type="ECO:0000256" key="1">
    <source>
        <dbReference type="ARBA" id="ARBA00004123"/>
    </source>
</evidence>
<keyword evidence="4" id="KW-0539">Nucleus</keyword>
<protein>
    <recommendedName>
        <fullName evidence="8">Regulator of volume decrease after cellular swelling-domain-containing protein</fullName>
    </recommendedName>
</protein>
<dbReference type="GO" id="GO:0034715">
    <property type="term" value="C:pICln-Sm protein complex"/>
    <property type="evidence" value="ECO:0007669"/>
    <property type="project" value="TreeGrafter"/>
</dbReference>
<proteinExistence type="predicted"/>
<dbReference type="GO" id="GO:0045292">
    <property type="term" value="P:mRNA cis splicing, via spliceosome"/>
    <property type="evidence" value="ECO:0007669"/>
    <property type="project" value="TreeGrafter"/>
</dbReference>
<evidence type="ECO:0000256" key="4">
    <source>
        <dbReference type="ARBA" id="ARBA00023242"/>
    </source>
</evidence>
<keyword evidence="3" id="KW-0963">Cytoplasm</keyword>
<organism evidence="6 7">
    <name type="scientific">Exophiala mesophila</name>
    <name type="common">Black yeast-like fungus</name>
    <dbReference type="NCBI Taxonomy" id="212818"/>
    <lineage>
        <taxon>Eukaryota</taxon>
        <taxon>Fungi</taxon>
        <taxon>Dikarya</taxon>
        <taxon>Ascomycota</taxon>
        <taxon>Pezizomycotina</taxon>
        <taxon>Eurotiomycetes</taxon>
        <taxon>Chaetothyriomycetidae</taxon>
        <taxon>Chaetothyriales</taxon>
        <taxon>Herpotrichiellaceae</taxon>
        <taxon>Exophiala</taxon>
    </lineage>
</organism>
<feature type="compositionally biased region" description="Basic and acidic residues" evidence="5">
    <location>
        <begin position="172"/>
        <end position="183"/>
    </location>
</feature>
<dbReference type="PANTHER" id="PTHR21399:SF0">
    <property type="entry name" value="METHYLOSOME SUBUNIT PICLN"/>
    <property type="match status" value="1"/>
</dbReference>
<dbReference type="PANTHER" id="PTHR21399">
    <property type="entry name" value="CHLORIDE CONDUCTANCE REGULATORY PROTEIN ICLN"/>
    <property type="match status" value="1"/>
</dbReference>
<evidence type="ECO:0000256" key="3">
    <source>
        <dbReference type="ARBA" id="ARBA00022490"/>
    </source>
</evidence>
<dbReference type="GO" id="GO:0000387">
    <property type="term" value="P:spliceosomal snRNP assembly"/>
    <property type="evidence" value="ECO:0007669"/>
    <property type="project" value="TreeGrafter"/>
</dbReference>